<dbReference type="Proteomes" id="UP000827976">
    <property type="component" value="Chromosome 7"/>
</dbReference>
<name>A0ACB7VQC9_DIOAL</name>
<reference evidence="2" key="1">
    <citation type="journal article" date="2022" name="Nat. Commun.">
        <title>Chromosome evolution and the genetic basis of agronomically important traits in greater yam.</title>
        <authorList>
            <person name="Bredeson J.V."/>
            <person name="Lyons J.B."/>
            <person name="Oniyinde I.O."/>
            <person name="Okereke N.R."/>
            <person name="Kolade O."/>
            <person name="Nnabue I."/>
            <person name="Nwadili C.O."/>
            <person name="Hribova E."/>
            <person name="Parker M."/>
            <person name="Nwogha J."/>
            <person name="Shu S."/>
            <person name="Carlson J."/>
            <person name="Kariba R."/>
            <person name="Muthemba S."/>
            <person name="Knop K."/>
            <person name="Barton G.J."/>
            <person name="Sherwood A.V."/>
            <person name="Lopez-Montes A."/>
            <person name="Asiedu R."/>
            <person name="Jamnadass R."/>
            <person name="Muchugi A."/>
            <person name="Goodstein D."/>
            <person name="Egesi C.N."/>
            <person name="Featherston J."/>
            <person name="Asfaw A."/>
            <person name="Simpson G.G."/>
            <person name="Dolezel J."/>
            <person name="Hendre P.S."/>
            <person name="Van Deynze A."/>
            <person name="Kumar P.L."/>
            <person name="Obidiegwu J.E."/>
            <person name="Bhattacharjee R."/>
            <person name="Rokhsar D.S."/>
        </authorList>
    </citation>
    <scope>NUCLEOTIDE SEQUENCE [LARGE SCALE GENOMIC DNA]</scope>
    <source>
        <strain evidence="2">cv. TDa95/00328</strain>
    </source>
</reference>
<keyword evidence="2" id="KW-1185">Reference proteome</keyword>
<comment type="caution">
    <text evidence="1">The sequence shown here is derived from an EMBL/GenBank/DDBJ whole genome shotgun (WGS) entry which is preliminary data.</text>
</comment>
<proteinExistence type="predicted"/>
<sequence length="148" mass="16501">MNLDNDIVFLLFQVLCFLQLWFSSFLTVKAPAFAVMAILLLLYFSTFMFFLHSFLPTPPFPTLRYVIGFSDSITAFTSAGLLYAAANILHSFISLQWEMAQRMIATVLDCPAIRTALDVGCEKGSFFNSVVMQLKKDGTSGRVVGLDC</sequence>
<keyword evidence="1" id="KW-0808">Transferase</keyword>
<protein>
    <submittedName>
        <fullName evidence="1">S-adenosyl-L-methionine-dependent methyltransferase protein</fullName>
    </submittedName>
</protein>
<evidence type="ECO:0000313" key="2">
    <source>
        <dbReference type="Proteomes" id="UP000827976"/>
    </source>
</evidence>
<dbReference type="EMBL" id="CM037017">
    <property type="protein sequence ID" value="KAH7676797.1"/>
    <property type="molecule type" value="Genomic_DNA"/>
</dbReference>
<organism evidence="1 2">
    <name type="scientific">Dioscorea alata</name>
    <name type="common">Purple yam</name>
    <dbReference type="NCBI Taxonomy" id="55571"/>
    <lineage>
        <taxon>Eukaryota</taxon>
        <taxon>Viridiplantae</taxon>
        <taxon>Streptophyta</taxon>
        <taxon>Embryophyta</taxon>
        <taxon>Tracheophyta</taxon>
        <taxon>Spermatophyta</taxon>
        <taxon>Magnoliopsida</taxon>
        <taxon>Liliopsida</taxon>
        <taxon>Dioscoreales</taxon>
        <taxon>Dioscoreaceae</taxon>
        <taxon>Dioscorea</taxon>
    </lineage>
</organism>
<accession>A0ACB7VQC9</accession>
<evidence type="ECO:0000313" key="1">
    <source>
        <dbReference type="EMBL" id="KAH7676797.1"/>
    </source>
</evidence>
<keyword evidence="1" id="KW-0489">Methyltransferase</keyword>
<gene>
    <name evidence="1" type="ORF">IHE45_07G040600</name>
</gene>